<evidence type="ECO:0000256" key="20">
    <source>
        <dbReference type="ARBA" id="ARBA00044924"/>
    </source>
</evidence>
<reference evidence="27" key="1">
    <citation type="submission" date="2015-08" db="EMBL/GenBank/DDBJ databases">
        <title>Candidatus Bacteriodes Periocalifornicus.</title>
        <authorList>
            <person name="McLean J.S."/>
            <person name="Kelley S."/>
        </authorList>
    </citation>
    <scope>NUCLEOTIDE SEQUENCE [LARGE SCALE GENOMIC DNA]</scope>
    <source>
        <strain evidence="27">12B</strain>
    </source>
</reference>
<evidence type="ECO:0000256" key="2">
    <source>
        <dbReference type="ARBA" id="ARBA00008335"/>
    </source>
</evidence>
<evidence type="ECO:0000313" key="28">
    <source>
        <dbReference type="Proteomes" id="UP000054172"/>
    </source>
</evidence>
<feature type="transmembrane region" description="Helical" evidence="25">
    <location>
        <begin position="90"/>
        <end position="109"/>
    </location>
</feature>
<comment type="catalytic activity">
    <reaction evidence="19">
        <text>L-alanyl-L-lysine(out) = L-alanyl-L-lysine(in)</text>
        <dbReference type="Rhea" id="RHEA:79415"/>
        <dbReference type="ChEBI" id="CHEBI:192470"/>
    </reaction>
</comment>
<evidence type="ECO:0000256" key="3">
    <source>
        <dbReference type="ARBA" id="ARBA00022448"/>
    </source>
</evidence>
<dbReference type="InterPro" id="IPR036259">
    <property type="entry name" value="MFS_trans_sf"/>
</dbReference>
<dbReference type="InterPro" id="IPR020846">
    <property type="entry name" value="MFS_dom"/>
</dbReference>
<comment type="catalytic activity">
    <reaction evidence="12">
        <text>L-lysyl-L-alpha-amino acid(out) = L-lysyl-L-alpha-amino acid(in)</text>
        <dbReference type="Rhea" id="RHEA:79387"/>
        <dbReference type="ChEBI" id="CHEBI:229965"/>
    </reaction>
</comment>
<evidence type="ECO:0000256" key="9">
    <source>
        <dbReference type="ARBA" id="ARBA00044878"/>
    </source>
</evidence>
<protein>
    <recommendedName>
        <fullName evidence="21">Lysosomal dipeptide transporter MFSD1</fullName>
    </recommendedName>
    <alternativeName>
        <fullName evidence="22">Major facilitator superfamily domain-containing protein 1</fullName>
    </alternativeName>
</protein>
<evidence type="ECO:0000256" key="13">
    <source>
        <dbReference type="ARBA" id="ARBA00044893"/>
    </source>
</evidence>
<evidence type="ECO:0000256" key="16">
    <source>
        <dbReference type="ARBA" id="ARBA00044900"/>
    </source>
</evidence>
<keyword evidence="4 25" id="KW-0812">Transmembrane</keyword>
<comment type="catalytic activity">
    <reaction evidence="20">
        <text>L-lysyl-glycine(out) = L-lysyl-glycine(in)</text>
        <dbReference type="Rhea" id="RHEA:79407"/>
        <dbReference type="ChEBI" id="CHEBI:191202"/>
    </reaction>
</comment>
<sequence length="462" mass="50660">MVVNTVKSARRLLKDSAAARWTALVLLALMMFFAYMFVDVLSPLKSMLATQMGWDSATFGIYGSSEFFLNVFVLFLIIAGIILDKMGIRFTVVLSGAMMVVGALIKYYALSDTFASSSLAHWLNSWWVTLPASAKLASLGFMIFGSGCEMAGITVSKAIVKWFTGKEMALAMGVEMAIARLGVALVMVTSPRLAKHFTDMGVRAPVLLVLALLCVGFICFIAYTFLDRKLDKQTGETGVEPDEPFRFRDLGKLVTNRPFLIIALLCVLYYSAIFPFQKYAVNMFECNLGMSSTEAGDIFFWFPIGAAIITPFLGNFLDNKGKGASMLMLGAVLMFVCHLVFATVHLNLPIALAAIVLLGISFSLVPASLWPSVPKLVPNAYLGTAYALIFWIQNIGLMSFPIVIGKVLDSTNAPGTSPTELNYTPAMLVFASLGVIAFFLGFWLKMEDRKHHYGLELPNKKK</sequence>
<evidence type="ECO:0000256" key="18">
    <source>
        <dbReference type="ARBA" id="ARBA00044912"/>
    </source>
</evidence>
<comment type="caution">
    <text evidence="27">The sequence shown here is derived from an EMBL/GenBank/DDBJ whole genome shotgun (WGS) entry which is preliminary data.</text>
</comment>
<keyword evidence="6 25" id="KW-0472">Membrane</keyword>
<feature type="transmembrane region" description="Helical" evidence="25">
    <location>
        <begin position="424"/>
        <end position="444"/>
    </location>
</feature>
<dbReference type="SUPFAM" id="SSF103473">
    <property type="entry name" value="MFS general substrate transporter"/>
    <property type="match status" value="1"/>
</dbReference>
<dbReference type="PROSITE" id="PS50850">
    <property type="entry name" value="MFS"/>
    <property type="match status" value="1"/>
</dbReference>
<evidence type="ECO:0000256" key="8">
    <source>
        <dbReference type="ARBA" id="ARBA00044876"/>
    </source>
</evidence>
<keyword evidence="28" id="KW-1185">Reference proteome</keyword>
<comment type="catalytic activity">
    <reaction evidence="14">
        <text>L-aspartyl-L-lysine(out) = L-aspartyl-L-lysine(in)</text>
        <dbReference type="Rhea" id="RHEA:79411"/>
        <dbReference type="ChEBI" id="CHEBI:229953"/>
    </reaction>
</comment>
<evidence type="ECO:0000256" key="24">
    <source>
        <dbReference type="ARBA" id="ARBA00046376"/>
    </source>
</evidence>
<comment type="catalytic activity">
    <reaction evidence="10">
        <text>L-alpha-aminoacyl-L-arginine(out) = L-alpha-aminoacyl-L-arginine(in)</text>
        <dbReference type="Rhea" id="RHEA:79367"/>
        <dbReference type="ChEBI" id="CHEBI:229968"/>
    </reaction>
</comment>
<dbReference type="STRING" id="1702214.AL399_04115"/>
<comment type="catalytic activity">
    <reaction evidence="18">
        <text>L-histidyl-L-alpha-amino acid(out) = L-histidyl-L-alpha-amino acid(in)</text>
        <dbReference type="Rhea" id="RHEA:79379"/>
        <dbReference type="ChEBI" id="CHEBI:229964"/>
    </reaction>
</comment>
<feature type="transmembrane region" description="Helical" evidence="25">
    <location>
        <begin position="258"/>
        <end position="278"/>
    </location>
</feature>
<feature type="transmembrane region" description="Helical" evidence="25">
    <location>
        <begin position="136"/>
        <end position="156"/>
    </location>
</feature>
<organism evidence="27 28">
    <name type="scientific">Candidatus [Bacteroides] periocalifornicus</name>
    <dbReference type="NCBI Taxonomy" id="1702214"/>
    <lineage>
        <taxon>Bacteria</taxon>
        <taxon>Pseudomonadati</taxon>
        <taxon>Bacteroidota</taxon>
    </lineage>
</organism>
<evidence type="ECO:0000256" key="12">
    <source>
        <dbReference type="ARBA" id="ARBA00044891"/>
    </source>
</evidence>
<evidence type="ECO:0000256" key="17">
    <source>
        <dbReference type="ARBA" id="ARBA00044903"/>
    </source>
</evidence>
<keyword evidence="5 25" id="KW-1133">Transmembrane helix</keyword>
<comment type="catalytic activity">
    <reaction evidence="8">
        <text>L-lysyl-L-alanine(out) = L-lysyl-L-alanine(in)</text>
        <dbReference type="Rhea" id="RHEA:79399"/>
        <dbReference type="ChEBI" id="CHEBI:229954"/>
    </reaction>
</comment>
<feature type="transmembrane region" description="Helical" evidence="25">
    <location>
        <begin position="207"/>
        <end position="226"/>
    </location>
</feature>
<evidence type="ECO:0000256" key="7">
    <source>
        <dbReference type="ARBA" id="ARBA00023228"/>
    </source>
</evidence>
<evidence type="ECO:0000256" key="6">
    <source>
        <dbReference type="ARBA" id="ARBA00023136"/>
    </source>
</evidence>
<comment type="catalytic activity">
    <reaction evidence="16">
        <text>L-lysyl-L-lysine(out) = L-lysyl-L-lysine(in)</text>
        <dbReference type="Rhea" id="RHEA:79403"/>
        <dbReference type="ChEBI" id="CHEBI:229956"/>
    </reaction>
</comment>
<evidence type="ECO:0000313" key="27">
    <source>
        <dbReference type="EMBL" id="KQM09039.1"/>
    </source>
</evidence>
<feature type="transmembrane region" description="Helical" evidence="25">
    <location>
        <begin position="324"/>
        <end position="344"/>
    </location>
</feature>
<feature type="transmembrane region" description="Helical" evidence="25">
    <location>
        <begin position="21"/>
        <end position="41"/>
    </location>
</feature>
<dbReference type="InterPro" id="IPR011701">
    <property type="entry name" value="MFS"/>
</dbReference>
<feature type="transmembrane region" description="Helical" evidence="25">
    <location>
        <begin position="381"/>
        <end position="404"/>
    </location>
</feature>
<comment type="catalytic activity">
    <reaction evidence="13">
        <text>L-alpha-aminoacyl-L-lysine(out) = L-alpha-aminoacyl-L-lysine(in)</text>
        <dbReference type="Rhea" id="RHEA:79383"/>
        <dbReference type="ChEBI" id="CHEBI:229966"/>
    </reaction>
</comment>
<evidence type="ECO:0000256" key="21">
    <source>
        <dbReference type="ARBA" id="ARBA00044985"/>
    </source>
</evidence>
<comment type="function">
    <text evidence="23">Lysosomal dipeptide uniporter that selectively exports lysine, arginine or histidine-containing dipeptides with a net positive charge from the lysosome lumen into the cytosol. Could play a role in a specific type of protein O-glycosylation indirectly regulating macrophages migration and tissue invasion. Also essential for liver homeostasis.</text>
</comment>
<accession>A0A0Q4B179</accession>
<evidence type="ECO:0000256" key="22">
    <source>
        <dbReference type="ARBA" id="ARBA00045018"/>
    </source>
</evidence>
<dbReference type="GO" id="GO:0022857">
    <property type="term" value="F:transmembrane transporter activity"/>
    <property type="evidence" value="ECO:0007669"/>
    <property type="project" value="InterPro"/>
</dbReference>
<evidence type="ECO:0000256" key="14">
    <source>
        <dbReference type="ARBA" id="ARBA00044898"/>
    </source>
</evidence>
<evidence type="ECO:0000256" key="25">
    <source>
        <dbReference type="SAM" id="Phobius"/>
    </source>
</evidence>
<dbReference type="AlphaFoldDB" id="A0A0Q4B179"/>
<dbReference type="Pfam" id="PF07690">
    <property type="entry name" value="MFS_1"/>
    <property type="match status" value="2"/>
</dbReference>
<comment type="subunit">
    <text evidence="24">Homodimer. Interacts with lysosomal protein GLMP (via lumenal domain); the interaction starts while both proteins are still in the endoplasmic reticulum and is required for stabilization of MFSD1 in lysosomes but has no direct effect on its targeting to lysosomes or transporter activity.</text>
</comment>
<evidence type="ECO:0000256" key="5">
    <source>
        <dbReference type="ARBA" id="ARBA00022989"/>
    </source>
</evidence>
<dbReference type="Proteomes" id="UP000054172">
    <property type="component" value="Unassembled WGS sequence"/>
</dbReference>
<evidence type="ECO:0000256" key="11">
    <source>
        <dbReference type="ARBA" id="ARBA00044884"/>
    </source>
</evidence>
<evidence type="ECO:0000256" key="23">
    <source>
        <dbReference type="ARBA" id="ARBA00045709"/>
    </source>
</evidence>
<comment type="catalytic activity">
    <reaction evidence="11">
        <text>L-alpha-aminoacyl-L-histidine(out) = L-alpha-aminoacyl-L-histidine(in)</text>
        <dbReference type="Rhea" id="RHEA:79375"/>
        <dbReference type="ChEBI" id="CHEBI:229967"/>
    </reaction>
</comment>
<gene>
    <name evidence="27" type="ORF">AL399_04115</name>
</gene>
<name>A0A0Q4B179_9BACT</name>
<evidence type="ECO:0000256" key="10">
    <source>
        <dbReference type="ARBA" id="ARBA00044881"/>
    </source>
</evidence>
<comment type="catalytic activity">
    <reaction evidence="17">
        <text>L-arginyl-glycine(out) = L-arginyl-glycine(in)</text>
        <dbReference type="Rhea" id="RHEA:79391"/>
        <dbReference type="ChEBI" id="CHEBI:229955"/>
    </reaction>
</comment>
<comment type="subcellular location">
    <subcellularLocation>
        <location evidence="1">Lysosome membrane</location>
        <topology evidence="1">Multi-pass membrane protein</topology>
    </subcellularLocation>
</comment>
<evidence type="ECO:0000256" key="15">
    <source>
        <dbReference type="ARBA" id="ARBA00044899"/>
    </source>
</evidence>
<comment type="similarity">
    <text evidence="2">Belongs to the major facilitator superfamily.</text>
</comment>
<feature type="domain" description="Major facilitator superfamily (MFS) profile" evidence="26">
    <location>
        <begin position="23"/>
        <end position="449"/>
    </location>
</feature>
<proteinExistence type="inferred from homology"/>
<feature type="transmembrane region" description="Helical" evidence="25">
    <location>
        <begin position="350"/>
        <end position="369"/>
    </location>
</feature>
<feature type="transmembrane region" description="Helical" evidence="25">
    <location>
        <begin position="168"/>
        <end position="187"/>
    </location>
</feature>
<keyword evidence="7" id="KW-0458">Lysosome</keyword>
<keyword evidence="3" id="KW-0813">Transport</keyword>
<dbReference type="InterPro" id="IPR052187">
    <property type="entry name" value="MFSD1"/>
</dbReference>
<comment type="catalytic activity">
    <reaction evidence="9">
        <text>L-histidyl-glycine(out) = L-histidyl-glycine(in)</text>
        <dbReference type="Rhea" id="RHEA:79395"/>
        <dbReference type="ChEBI" id="CHEBI:229957"/>
    </reaction>
</comment>
<dbReference type="EMBL" id="LIIK01000014">
    <property type="protein sequence ID" value="KQM09039.1"/>
    <property type="molecule type" value="Genomic_DNA"/>
</dbReference>
<feature type="transmembrane region" description="Helical" evidence="25">
    <location>
        <begin position="298"/>
        <end position="317"/>
    </location>
</feature>
<dbReference type="GO" id="GO:0005765">
    <property type="term" value="C:lysosomal membrane"/>
    <property type="evidence" value="ECO:0007669"/>
    <property type="project" value="UniProtKB-SubCell"/>
</dbReference>
<dbReference type="PANTHER" id="PTHR23512:SF3">
    <property type="entry name" value="MAJOR FACILITATOR SUPERFAMILY DOMAIN-CONTAINING PROTEIN 1"/>
    <property type="match status" value="1"/>
</dbReference>
<evidence type="ECO:0000259" key="26">
    <source>
        <dbReference type="PROSITE" id="PS50850"/>
    </source>
</evidence>
<evidence type="ECO:0000256" key="1">
    <source>
        <dbReference type="ARBA" id="ARBA00004155"/>
    </source>
</evidence>
<feature type="transmembrane region" description="Helical" evidence="25">
    <location>
        <begin position="61"/>
        <end position="83"/>
    </location>
</feature>
<dbReference type="PANTHER" id="PTHR23512">
    <property type="entry name" value="MAJOR FACILITATOR SUPERFAMILY DOMAIN-CONTAINING PROTEIN 1"/>
    <property type="match status" value="1"/>
</dbReference>
<evidence type="ECO:0000256" key="19">
    <source>
        <dbReference type="ARBA" id="ARBA00044919"/>
    </source>
</evidence>
<dbReference type="Gene3D" id="1.20.1250.20">
    <property type="entry name" value="MFS general substrate transporter like domains"/>
    <property type="match status" value="2"/>
</dbReference>
<evidence type="ECO:0000256" key="4">
    <source>
        <dbReference type="ARBA" id="ARBA00022692"/>
    </source>
</evidence>
<dbReference type="PATRIC" id="fig|1702214.3.peg.1529"/>
<comment type="catalytic activity">
    <reaction evidence="15">
        <text>L-arginyl-L-alpha-amino acid(out) = L-arginyl-L-alpha-amino acid(in)</text>
        <dbReference type="Rhea" id="RHEA:79371"/>
        <dbReference type="ChEBI" id="CHEBI:84315"/>
    </reaction>
</comment>